<accession>A0ABT0IA69</accession>
<evidence type="ECO:0000313" key="3">
    <source>
        <dbReference type="Proteomes" id="UP001522868"/>
    </source>
</evidence>
<evidence type="ECO:0000256" key="1">
    <source>
        <dbReference type="SAM" id="MobiDB-lite"/>
    </source>
</evidence>
<name>A0ABT0IA69_9ACTN</name>
<organism evidence="2 3">
    <name type="scientific">Streptomyces lichenis</name>
    <dbReference type="NCBI Taxonomy" id="2306967"/>
    <lineage>
        <taxon>Bacteria</taxon>
        <taxon>Bacillati</taxon>
        <taxon>Actinomycetota</taxon>
        <taxon>Actinomycetes</taxon>
        <taxon>Kitasatosporales</taxon>
        <taxon>Streptomycetaceae</taxon>
        <taxon>Streptomyces</taxon>
    </lineage>
</organism>
<dbReference type="RefSeq" id="WP_248633818.1">
    <property type="nucleotide sequence ID" value="NZ_JALPTH010000010.1"/>
</dbReference>
<feature type="compositionally biased region" description="Basic residues" evidence="1">
    <location>
        <begin position="343"/>
        <end position="352"/>
    </location>
</feature>
<dbReference type="EMBL" id="JALPTH010000010">
    <property type="protein sequence ID" value="MCK8678223.1"/>
    <property type="molecule type" value="Genomic_DNA"/>
</dbReference>
<feature type="compositionally biased region" description="Pro residues" evidence="1">
    <location>
        <begin position="168"/>
        <end position="179"/>
    </location>
</feature>
<feature type="compositionally biased region" description="Low complexity" evidence="1">
    <location>
        <begin position="314"/>
        <end position="334"/>
    </location>
</feature>
<feature type="region of interest" description="Disordered" evidence="1">
    <location>
        <begin position="123"/>
        <end position="200"/>
    </location>
</feature>
<gene>
    <name evidence="2" type="ORF">M1O15_12615</name>
</gene>
<keyword evidence="3" id="KW-1185">Reference proteome</keyword>
<feature type="compositionally biased region" description="Low complexity" evidence="1">
    <location>
        <begin position="138"/>
        <end position="167"/>
    </location>
</feature>
<feature type="compositionally biased region" description="Basic and acidic residues" evidence="1">
    <location>
        <begin position="253"/>
        <end position="270"/>
    </location>
</feature>
<evidence type="ECO:0000313" key="2">
    <source>
        <dbReference type="EMBL" id="MCK8678223.1"/>
    </source>
</evidence>
<dbReference type="Proteomes" id="UP001522868">
    <property type="component" value="Unassembled WGS sequence"/>
</dbReference>
<proteinExistence type="predicted"/>
<feature type="region of interest" description="Disordered" evidence="1">
    <location>
        <begin position="291"/>
        <end position="352"/>
    </location>
</feature>
<sequence>MTMLLPEPPFDVPPDRWYAAQPTGPDTRFDEAMAKGLAGVPLGRLPAWVAASPAHTEEYQLRYAMGASLRDQPAAPPGRPVEHPLDAAYAHGLAGRRIEDVPGHRDLTPEAREAYLRGVREAGAPVIGPPAPAPRPVAPAEWRAGPPPRTATAPAALPRSAARGQAAPFPPLPASPPVRGPATASGALDRAASPDVSPRPDRAMEVYARAYALSTRRGEPAGTWLRAAAERAAASPGTPGLVQVFARTVAAEARTRDRMPTGQAEAERGRPASLTEAAAVAGLLRREMETVTVLSRPRPGDRGLSRSGAARLRPSPGRTAPASTPAPTASRSPTAPAPQPHRTAPRTRPGAH</sequence>
<reference evidence="2 3" key="1">
    <citation type="submission" date="2022-04" db="EMBL/GenBank/DDBJ databases">
        <title>Streptomyces sp. nov. LCR6-01 isolated from Lichen of Dirinaria sp.</title>
        <authorList>
            <person name="Kanchanasin P."/>
            <person name="Tanasupawat S."/>
            <person name="Phongsopitanun W."/>
        </authorList>
    </citation>
    <scope>NUCLEOTIDE SEQUENCE [LARGE SCALE GENOMIC DNA]</scope>
    <source>
        <strain evidence="2 3">LCR6-01</strain>
    </source>
</reference>
<feature type="compositionally biased region" description="Pro residues" evidence="1">
    <location>
        <begin position="127"/>
        <end position="137"/>
    </location>
</feature>
<feature type="region of interest" description="Disordered" evidence="1">
    <location>
        <begin position="253"/>
        <end position="273"/>
    </location>
</feature>
<comment type="caution">
    <text evidence="2">The sequence shown here is derived from an EMBL/GenBank/DDBJ whole genome shotgun (WGS) entry which is preliminary data.</text>
</comment>
<protein>
    <submittedName>
        <fullName evidence="2">Uncharacterized protein</fullName>
    </submittedName>
</protein>